<dbReference type="AlphaFoldDB" id="A0A9D2PFY1"/>
<protein>
    <submittedName>
        <fullName evidence="1">AAA-like domain-containing protein</fullName>
    </submittedName>
</protein>
<gene>
    <name evidence="1" type="ORF">H9754_02805</name>
</gene>
<dbReference type="EMBL" id="DWWD01000016">
    <property type="protein sequence ID" value="HJC49504.1"/>
    <property type="molecule type" value="Genomic_DNA"/>
</dbReference>
<sequence>MRKRFNVTGTCIPEKHYMVKSKAKIQEIIDYYIKDGKYFTIHRARQYGKTTLLYMLEKELKGDYIVIRLSFEAADEIFISLYTLAMGLIRRIGRKLKAQTISDKMITEWNQPISKEFPLEDLGDKITLLCENCGKRIVLMIDEVDKNSDNQVFLSFLGLLRSKYLEQMQGEDTTFWSVILAGVYDIKNLKLKLHPEQESKYNSPWNIAADFDMDLSFSQDDIKRMLDEYRKDRRIMMDISYISDRIHQYTGGYPYLVSRICLLLDEKIPYEKEFSNPSDAWTEKGLQRAIQELLRENNTLFDDMVKKLEEFPGLKKILQTILFDGTDYLYNPDNYVMNIGTMFGFLKDQNGRLAIANRIFEMRLYNLFLSEMQIGSAISQAAVLDRNQFICEGKLNMELVLEKFQEHFSEIYGDYDETFLEEQGRRLFLMYIRPIINGTGNYYCEAQTRTRKRTDLIIDYRGEQIIVEMKIWRGEEYQKRGEQQLFEYLEEYKVKKGYLLSFNFNKKKCTGIQKIQSGDKVIMEVVV</sequence>
<reference evidence="1" key="2">
    <citation type="submission" date="2021-04" db="EMBL/GenBank/DDBJ databases">
        <authorList>
            <person name="Gilroy R."/>
        </authorList>
    </citation>
    <scope>NUCLEOTIDE SEQUENCE</scope>
    <source>
        <strain evidence="1">ChiSjej3B21-8574</strain>
    </source>
</reference>
<dbReference type="Pfam" id="PF13366">
    <property type="entry name" value="PDDEXK_3"/>
    <property type="match status" value="1"/>
</dbReference>
<accession>A0A9D2PFY1</accession>
<reference evidence="1" key="1">
    <citation type="journal article" date="2021" name="PeerJ">
        <title>Extensive microbial diversity within the chicken gut microbiome revealed by metagenomics and culture.</title>
        <authorList>
            <person name="Gilroy R."/>
            <person name="Ravi A."/>
            <person name="Getino M."/>
            <person name="Pursley I."/>
            <person name="Horton D.L."/>
            <person name="Alikhan N.F."/>
            <person name="Baker D."/>
            <person name="Gharbi K."/>
            <person name="Hall N."/>
            <person name="Watson M."/>
            <person name="Adriaenssens E.M."/>
            <person name="Foster-Nyarko E."/>
            <person name="Jarju S."/>
            <person name="Secka A."/>
            <person name="Antonio M."/>
            <person name="Oren A."/>
            <person name="Chaudhuri R.R."/>
            <person name="La Ragione R."/>
            <person name="Hildebrand F."/>
            <person name="Pallen M.J."/>
        </authorList>
    </citation>
    <scope>NUCLEOTIDE SEQUENCE</scope>
    <source>
        <strain evidence="1">ChiSjej3B21-8574</strain>
    </source>
</reference>
<evidence type="ECO:0000313" key="1">
    <source>
        <dbReference type="EMBL" id="HJC49504.1"/>
    </source>
</evidence>
<dbReference type="InterPro" id="IPR027417">
    <property type="entry name" value="P-loop_NTPase"/>
</dbReference>
<dbReference type="Gene3D" id="3.40.50.300">
    <property type="entry name" value="P-loop containing nucleotide triphosphate hydrolases"/>
    <property type="match status" value="1"/>
</dbReference>
<dbReference type="InterPro" id="IPR026350">
    <property type="entry name" value="GxxExxY"/>
</dbReference>
<dbReference type="SUPFAM" id="SSF52540">
    <property type="entry name" value="P-loop containing nucleoside triphosphate hydrolases"/>
    <property type="match status" value="1"/>
</dbReference>
<dbReference type="Proteomes" id="UP000823904">
    <property type="component" value="Unassembled WGS sequence"/>
</dbReference>
<evidence type="ECO:0000313" key="2">
    <source>
        <dbReference type="Proteomes" id="UP000823904"/>
    </source>
</evidence>
<name>A0A9D2PFY1_9FIRM</name>
<comment type="caution">
    <text evidence="1">The sequence shown here is derived from an EMBL/GenBank/DDBJ whole genome shotgun (WGS) entry which is preliminary data.</text>
</comment>
<dbReference type="Pfam" id="PF14516">
    <property type="entry name" value="AAA_35"/>
    <property type="match status" value="1"/>
</dbReference>
<organism evidence="1 2">
    <name type="scientific">Candidatus Anaerostipes avistercoris</name>
    <dbReference type="NCBI Taxonomy" id="2838462"/>
    <lineage>
        <taxon>Bacteria</taxon>
        <taxon>Bacillati</taxon>
        <taxon>Bacillota</taxon>
        <taxon>Clostridia</taxon>
        <taxon>Lachnospirales</taxon>
        <taxon>Lachnospiraceae</taxon>
        <taxon>Anaerostipes</taxon>
    </lineage>
</organism>
<proteinExistence type="predicted"/>